<dbReference type="CDD" id="cd02440">
    <property type="entry name" value="AdoMet_MTases"/>
    <property type="match status" value="1"/>
</dbReference>
<keyword evidence="2" id="KW-0808">Transferase</keyword>
<dbReference type="SUPFAM" id="SSF53335">
    <property type="entry name" value="S-adenosyl-L-methionine-dependent methyltransferases"/>
    <property type="match status" value="1"/>
</dbReference>
<evidence type="ECO:0000313" key="3">
    <source>
        <dbReference type="Proteomes" id="UP000253508"/>
    </source>
</evidence>
<dbReference type="RefSeq" id="WP_114116729.1">
    <property type="nucleotide sequence ID" value="NZ_BMHU01000001.1"/>
</dbReference>
<proteinExistence type="predicted"/>
<reference evidence="2 3" key="1">
    <citation type="submission" date="2018-07" db="EMBL/GenBank/DDBJ databases">
        <title>Microbacterium endoborsara sp. nov., a novel actinobacterium isolated from Borszczowia aralocaspica.</title>
        <authorList>
            <person name="An D."/>
        </authorList>
    </citation>
    <scope>NUCLEOTIDE SEQUENCE [LARGE SCALE GENOMIC DNA]</scope>
    <source>
        <strain evidence="2 3">C1.15228</strain>
    </source>
</reference>
<keyword evidence="3" id="KW-1185">Reference proteome</keyword>
<dbReference type="Proteomes" id="UP000253508">
    <property type="component" value="Unassembled WGS sequence"/>
</dbReference>
<gene>
    <name evidence="2" type="ORF">DTO57_03055</name>
</gene>
<dbReference type="PANTHER" id="PTHR43861:SF1">
    <property type="entry name" value="TRANS-ACONITATE 2-METHYLTRANSFERASE"/>
    <property type="match status" value="1"/>
</dbReference>
<dbReference type="OrthoDB" id="8385759at2"/>
<comment type="caution">
    <text evidence="2">The sequence shown here is derived from an EMBL/GenBank/DDBJ whole genome shotgun (WGS) entry which is preliminary data.</text>
</comment>
<dbReference type="GO" id="GO:0008168">
    <property type="term" value="F:methyltransferase activity"/>
    <property type="evidence" value="ECO:0007669"/>
    <property type="project" value="UniProtKB-KW"/>
</dbReference>
<dbReference type="InterPro" id="IPR013217">
    <property type="entry name" value="Methyltransf_12"/>
</dbReference>
<dbReference type="AlphaFoldDB" id="A0A367Y6Y0"/>
<dbReference type="PANTHER" id="PTHR43861">
    <property type="entry name" value="TRANS-ACONITATE 2-METHYLTRANSFERASE-RELATED"/>
    <property type="match status" value="1"/>
</dbReference>
<protein>
    <submittedName>
        <fullName evidence="2">Class I SAM-dependent methyltransferase</fullName>
    </submittedName>
</protein>
<dbReference type="InterPro" id="IPR029063">
    <property type="entry name" value="SAM-dependent_MTases_sf"/>
</dbReference>
<dbReference type="EMBL" id="QORO01000001">
    <property type="protein sequence ID" value="RCK61625.1"/>
    <property type="molecule type" value="Genomic_DNA"/>
</dbReference>
<accession>A0A367Y6Y0</accession>
<evidence type="ECO:0000313" key="2">
    <source>
        <dbReference type="EMBL" id="RCK61625.1"/>
    </source>
</evidence>
<dbReference type="Pfam" id="PF08242">
    <property type="entry name" value="Methyltransf_12"/>
    <property type="match status" value="1"/>
</dbReference>
<dbReference type="GO" id="GO:0032259">
    <property type="term" value="P:methylation"/>
    <property type="evidence" value="ECO:0007669"/>
    <property type="project" value="UniProtKB-KW"/>
</dbReference>
<evidence type="ECO:0000259" key="1">
    <source>
        <dbReference type="Pfam" id="PF08242"/>
    </source>
</evidence>
<keyword evidence="2" id="KW-0489">Methyltransferase</keyword>
<dbReference type="Gene3D" id="3.40.50.150">
    <property type="entry name" value="Vaccinia Virus protein VP39"/>
    <property type="match status" value="1"/>
</dbReference>
<sequence>MAENDVDISWDEAREANLKNWNDRVDIHVSGYGLAAYDDPEYISDVVRDDLESLSIVRDGVHGLDVCHLQCHIGTDTLSLARAGARVTGLDFSPAALEAAERLATEHGERIRWVQSDVMDAAAAIGDDFDLVYTSIGAICWLQDLDAWAAQVEQLLRPGGTFFIRDGHPALYSLDETASDLRIRYRYFPNGDAQTWNDSGTYSGDGVVAHPRTYEWPHSISEIVNALIGAGLTLQLLDEGKTLPWQFSPRMEPTEGGWAWPESERDNVPCTFTIIARKNDRLSSGEWIAFEQEDETPLYDEALHAEEPTMSEQADLYPAIRSLDASGSCAIEMGVSYHFACFGVTDDEYMSADEDAVRHRVGSLFEAYLDKPGGFMLLTAVHTGRVRVTIHSTTEPAPGEINLDDWQDMVITTIDVPSGELVAQPCFGDGETTTNLVGAVGRYRIRILGRDRDVPGDDLEIVAPESYRIDIWPAPEGVGADSVRTTSVVGREIEAS</sequence>
<name>A0A367Y6Y0_9MICO</name>
<feature type="domain" description="Methyltransferase type 12" evidence="1">
    <location>
        <begin position="69"/>
        <end position="162"/>
    </location>
</feature>
<organism evidence="2 3">
    <name type="scientific">Microbacterium sorbitolivorans</name>
    <dbReference type="NCBI Taxonomy" id="1867410"/>
    <lineage>
        <taxon>Bacteria</taxon>
        <taxon>Bacillati</taxon>
        <taxon>Actinomycetota</taxon>
        <taxon>Actinomycetes</taxon>
        <taxon>Micrococcales</taxon>
        <taxon>Microbacteriaceae</taxon>
        <taxon>Microbacterium</taxon>
    </lineage>
</organism>